<dbReference type="EMBL" id="LRRQ01000018">
    <property type="protein sequence ID" value="OAM91657.1"/>
    <property type="molecule type" value="Genomic_DNA"/>
</dbReference>
<dbReference type="InterPro" id="IPR005181">
    <property type="entry name" value="SASA"/>
</dbReference>
<dbReference type="Proteomes" id="UP000078486">
    <property type="component" value="Unassembled WGS sequence"/>
</dbReference>
<feature type="chain" id="PRO_5008089259" description="Sialate O-acetylesterase domain-containing protein" evidence="2">
    <location>
        <begin position="21"/>
        <end position="510"/>
    </location>
</feature>
<accession>A0A178IQE6</accession>
<comment type="caution">
    <text evidence="4">The sequence shown here is derived from an EMBL/GenBank/DDBJ whole genome shotgun (WGS) entry which is preliminary data.</text>
</comment>
<dbReference type="InterPro" id="IPR013783">
    <property type="entry name" value="Ig-like_fold"/>
</dbReference>
<feature type="domain" description="Sialate O-acetylesterase" evidence="3">
    <location>
        <begin position="296"/>
        <end position="375"/>
    </location>
</feature>
<dbReference type="AlphaFoldDB" id="A0A178IQE6"/>
<dbReference type="Pfam" id="PF03629">
    <property type="entry name" value="SASA"/>
    <property type="match status" value="1"/>
</dbReference>
<keyword evidence="5" id="KW-1185">Reference proteome</keyword>
<name>A0A178IQE6_9BACT</name>
<proteinExistence type="predicted"/>
<dbReference type="PANTHER" id="PTHR22901:SF0">
    <property type="entry name" value="SIALATE O-ACETYLESTERASE"/>
    <property type="match status" value="1"/>
</dbReference>
<dbReference type="SUPFAM" id="SSF52266">
    <property type="entry name" value="SGNH hydrolase"/>
    <property type="match status" value="1"/>
</dbReference>
<dbReference type="PANTHER" id="PTHR22901">
    <property type="entry name" value="SIALATE O-ACETYLESTERASE"/>
    <property type="match status" value="1"/>
</dbReference>
<dbReference type="Gene3D" id="2.60.40.10">
    <property type="entry name" value="Immunoglobulins"/>
    <property type="match status" value="1"/>
</dbReference>
<evidence type="ECO:0000313" key="5">
    <source>
        <dbReference type="Proteomes" id="UP000078486"/>
    </source>
</evidence>
<dbReference type="Gene3D" id="3.40.50.1110">
    <property type="entry name" value="SGNH hydrolase"/>
    <property type="match status" value="1"/>
</dbReference>
<dbReference type="STRING" id="1184151.AW736_02330"/>
<keyword evidence="2" id="KW-0732">Signal</keyword>
<gene>
    <name evidence="4" type="ORF">AW736_02330</name>
</gene>
<keyword evidence="1" id="KW-0378">Hydrolase</keyword>
<evidence type="ECO:0000256" key="1">
    <source>
        <dbReference type="ARBA" id="ARBA00022801"/>
    </source>
</evidence>
<evidence type="ECO:0000259" key="3">
    <source>
        <dbReference type="Pfam" id="PF03629"/>
    </source>
</evidence>
<sequence>MKILLSLAAFWMSVSLLAIANGGIVPAPLFTDHAVLQREKLVPVWGTASVRERITVSFAGHVVATTADADGRWRVDLPALEASAEPRDLVIAGATERLSLHDILVGEVWLASGQSNMEWWLKWTFDADLEIRASGNFPLIREFKVDHTVADTPATTVRGQWKPNGPDTSGNFSAVAYYFARDLALHLRVPVGIVCSAWGGTELECWTPESAILSSKYSKTIKARWESTIVKFPDYGAAIAKYEKDLALWRTARDAALATRKDFSDPKPIEPVGPGHRLTPSGLYNGMIAPLIPYAWRGVIWYQGESNAGRGDEYKELFPLMISAWRNSFGQDNIPFFWIQIPSFGGGDSNGTVWASLREAQAHALSLPATGQAVTLDIGSVTDVHPRNKLPVGRRLVRLALHRAYGFDVLDRGPVVASTVREGDSYQVRFDNVSKGLQTPYADLGGFELAGADRVFHPAKAKIEGTGTVILSSSKVSDPVAVRYAWRNAPNAGLFNMDGLPAEPFRTDDW</sequence>
<dbReference type="GO" id="GO:0001681">
    <property type="term" value="F:sialate O-acetylesterase activity"/>
    <property type="evidence" value="ECO:0007669"/>
    <property type="project" value="InterPro"/>
</dbReference>
<dbReference type="InterPro" id="IPR039329">
    <property type="entry name" value="SIAE"/>
</dbReference>
<dbReference type="InterPro" id="IPR036514">
    <property type="entry name" value="SGNH_hydro_sf"/>
</dbReference>
<dbReference type="OrthoDB" id="183320at2"/>
<feature type="signal peptide" evidence="2">
    <location>
        <begin position="1"/>
        <end position="20"/>
    </location>
</feature>
<organism evidence="4 5">
    <name type="scientific">Termitidicoccus mucosus</name>
    <dbReference type="NCBI Taxonomy" id="1184151"/>
    <lineage>
        <taxon>Bacteria</taxon>
        <taxon>Pseudomonadati</taxon>
        <taxon>Verrucomicrobiota</taxon>
        <taxon>Opitutia</taxon>
        <taxon>Opitutales</taxon>
        <taxon>Opitutaceae</taxon>
        <taxon>Termitidicoccus</taxon>
    </lineage>
</organism>
<evidence type="ECO:0000256" key="2">
    <source>
        <dbReference type="SAM" id="SignalP"/>
    </source>
</evidence>
<evidence type="ECO:0000313" key="4">
    <source>
        <dbReference type="EMBL" id="OAM91657.1"/>
    </source>
</evidence>
<dbReference type="GO" id="GO:0005975">
    <property type="term" value="P:carbohydrate metabolic process"/>
    <property type="evidence" value="ECO:0007669"/>
    <property type="project" value="TreeGrafter"/>
</dbReference>
<dbReference type="RefSeq" id="WP_068768674.1">
    <property type="nucleotide sequence ID" value="NZ_CP109796.1"/>
</dbReference>
<protein>
    <recommendedName>
        <fullName evidence="3">Sialate O-acetylesterase domain-containing protein</fullName>
    </recommendedName>
</protein>
<reference evidence="4 5" key="1">
    <citation type="submission" date="2016-01" db="EMBL/GenBank/DDBJ databases">
        <title>High potential of lignocellulose degradation of a new Verrucomicrobia species.</title>
        <authorList>
            <person name="Wang Y."/>
            <person name="Shi Y."/>
            <person name="Qiu Z."/>
            <person name="Liu S."/>
            <person name="Yang H."/>
        </authorList>
    </citation>
    <scope>NUCLEOTIDE SEQUENCE [LARGE SCALE GENOMIC DNA]</scope>
    <source>
        <strain evidence="4 5">TSB47</strain>
    </source>
</reference>